<evidence type="ECO:0000259" key="5">
    <source>
        <dbReference type="PROSITE" id="PS51192"/>
    </source>
</evidence>
<dbReference type="SMART" id="SM00490">
    <property type="entry name" value="HELICc"/>
    <property type="match status" value="1"/>
</dbReference>
<dbReference type="InterPro" id="IPR011545">
    <property type="entry name" value="DEAD/DEAH_box_helicase_dom"/>
</dbReference>
<dbReference type="SMART" id="SM00487">
    <property type="entry name" value="DEXDc"/>
    <property type="match status" value="1"/>
</dbReference>
<dbReference type="SUPFAM" id="SSF52540">
    <property type="entry name" value="P-loop containing nucleoside triphosphate hydrolases"/>
    <property type="match status" value="1"/>
</dbReference>
<feature type="domain" description="Helicase ATP-binding" evidence="5">
    <location>
        <begin position="33"/>
        <end position="196"/>
    </location>
</feature>
<dbReference type="InterPro" id="IPR014001">
    <property type="entry name" value="Helicase_ATP-bd"/>
</dbReference>
<accession>A0A512L780</accession>
<dbReference type="Pfam" id="PF21010">
    <property type="entry name" value="HA2_C"/>
    <property type="match status" value="1"/>
</dbReference>
<keyword evidence="4" id="KW-0067">ATP-binding</keyword>
<dbReference type="PANTHER" id="PTHR18934:SF99">
    <property type="entry name" value="ATP-DEPENDENT RNA HELICASE DHX37-RELATED"/>
    <property type="match status" value="1"/>
</dbReference>
<dbReference type="Pfam" id="PF00271">
    <property type="entry name" value="Helicase_C"/>
    <property type="match status" value="1"/>
</dbReference>
<organism evidence="7 8">
    <name type="scientific">Sulfuriferula plumbiphila</name>
    <dbReference type="NCBI Taxonomy" id="171865"/>
    <lineage>
        <taxon>Bacteria</taxon>
        <taxon>Pseudomonadati</taxon>
        <taxon>Pseudomonadota</taxon>
        <taxon>Betaproteobacteria</taxon>
        <taxon>Nitrosomonadales</taxon>
        <taxon>Sulfuricellaceae</taxon>
        <taxon>Sulfuriferula</taxon>
    </lineage>
</organism>
<dbReference type="InterPro" id="IPR001650">
    <property type="entry name" value="Helicase_C-like"/>
</dbReference>
<keyword evidence="2" id="KW-0378">Hydrolase</keyword>
<dbReference type="PANTHER" id="PTHR18934">
    <property type="entry name" value="ATP-DEPENDENT RNA HELICASE"/>
    <property type="match status" value="1"/>
</dbReference>
<dbReference type="GO" id="GO:0003723">
    <property type="term" value="F:RNA binding"/>
    <property type="evidence" value="ECO:0007669"/>
    <property type="project" value="TreeGrafter"/>
</dbReference>
<dbReference type="GO" id="GO:0003724">
    <property type="term" value="F:RNA helicase activity"/>
    <property type="evidence" value="ECO:0007669"/>
    <property type="project" value="InterPro"/>
</dbReference>
<dbReference type="NCBIfam" id="TIGR01967">
    <property type="entry name" value="DEAH_box_HrpA"/>
    <property type="match status" value="1"/>
</dbReference>
<protein>
    <submittedName>
        <fullName evidence="7">ATP-dependent helicase</fullName>
    </submittedName>
</protein>
<dbReference type="PROSITE" id="PS51194">
    <property type="entry name" value="HELICASE_CTER"/>
    <property type="match status" value="1"/>
</dbReference>
<dbReference type="OrthoDB" id="9805617at2"/>
<dbReference type="InterPro" id="IPR011709">
    <property type="entry name" value="DEAD-box_helicase_OB_fold"/>
</dbReference>
<evidence type="ECO:0000256" key="3">
    <source>
        <dbReference type="ARBA" id="ARBA00022806"/>
    </source>
</evidence>
<feature type="domain" description="Helicase C-terminal" evidence="6">
    <location>
        <begin position="235"/>
        <end position="399"/>
    </location>
</feature>
<dbReference type="GO" id="GO:0016787">
    <property type="term" value="F:hydrolase activity"/>
    <property type="evidence" value="ECO:0007669"/>
    <property type="project" value="UniProtKB-KW"/>
</dbReference>
<keyword evidence="8" id="KW-1185">Reference proteome</keyword>
<dbReference type="InterPro" id="IPR007502">
    <property type="entry name" value="Helicase-assoc_dom"/>
</dbReference>
<dbReference type="Gene3D" id="1.20.120.1080">
    <property type="match status" value="1"/>
</dbReference>
<dbReference type="InterPro" id="IPR003593">
    <property type="entry name" value="AAA+_ATPase"/>
</dbReference>
<evidence type="ECO:0000259" key="6">
    <source>
        <dbReference type="PROSITE" id="PS51194"/>
    </source>
</evidence>
<evidence type="ECO:0000256" key="4">
    <source>
        <dbReference type="ARBA" id="ARBA00022840"/>
    </source>
</evidence>
<dbReference type="AlphaFoldDB" id="A0A512L780"/>
<dbReference type="Pfam" id="PF07717">
    <property type="entry name" value="OB_NTP_bind"/>
    <property type="match status" value="1"/>
</dbReference>
<dbReference type="Pfam" id="PF00270">
    <property type="entry name" value="DEAD"/>
    <property type="match status" value="1"/>
</dbReference>
<sequence length="1243" mass="139964">MKQPDTAAPRFWQPAALTYPEALPVSAHHAEIAAAIRTHQAVIVCGATGSGKTTQLPKICLEAGRGISGRIACTQPRRIAARTVAARLAQELGTNLGEGVGYKVRFTDQVRNDTVIKVLTDGMLLAETSSDRDLRAYDTIIIDEAHERSLNIDFLLGYLRQLMARRPELKVIITSATIDAQRFSRHFGGAPVIEVSGRTYPVEIRYRPVEAPQRAAEGAKVRDTDAERHTQAILDATDELARLGEGDILIFLPGEREIRDLAEALRKHHPPHTEILPLFARLSVQEQQRIFQPGNARRIVLATNVAETSLTVPGIRYVIDPGLVRLLRYSPRTKVDQLQVEPVSQASANQRAGRCGRVAAGVCIRLYSELEYSARPAYTDPEILRTSLAGVILRMSALRLGEPADFPFLDAPAPRLIADGYQLLEELNAVTDQRRLTPIGRQLARLPLDPKIGRVLLAAQQSGCLAEALVICAALSVQDPRERPPAQSGAADDRHKAFADEHSDFIGILKLWQFYDEALKHKKSNRKLIDQCREHFLNPQRLREWREVHGQLASMAREMGLRINEEAAKYEAIHQALLAGFLGNIGVKMDEGGYQGARGIKFHIHPGSALAKKSPKWVMAAELTETTRLYARTVARIEPEWLESVAAHLLKRNYFDPHWQRKTAQVSAFEQVQLFGLTIVPRRSVHYGSIDPVESRRIFIRSALVAGEYDTRAPFFAHNGQLIEEIVELEHKARRQDVLVDEERLFAFFDARIPAGIVNGSGFDQWRRDAERANPRLLYLSRDDLMRHGAESVTEDWFPQLLTIDAIALPLSYRFEPGHPLDGMTVTIPLALLNTVPGWHFDWLVPGMLREKLTWYVKALPKQLRRVFVPVPDSVTALMETLAPTRALTEALADALTRRSSLKVSPADWTDAPPPHLRANFRVIDGNGRELASGRDLIALRKQLGEAAQLTFRAQDTTFEKTGFKRWEFGDVPEELRFDRAGQAVTGYPALADDKDSVALRLFDTRQAAERAHRVGLTRLFRLTLTEQFRFLEKNLPDFTRLALAYRSLGDADSLREELIRAIAERACLGDDELPRTPPQFEAQLSKARARLKAVADALSRTVGQVLDEYTQIQGKLKAPWPHVVKDIQDQLSHLVYAGFISTTPWTRLQHLPRYLKGINVRLSKLPARLEHDQRHTTALISLTTQYRARLDKQRKAAIDDPALDEFRWQLEELRISLFAQELKTPQPVSVKRLQKLWENVLH</sequence>
<dbReference type="InterPro" id="IPR048333">
    <property type="entry name" value="HA2_WH"/>
</dbReference>
<dbReference type="InterPro" id="IPR010222">
    <property type="entry name" value="RNA_helicase_HrpA"/>
</dbReference>
<dbReference type="NCBIfam" id="NF008348">
    <property type="entry name" value="PRK11131.1"/>
    <property type="match status" value="1"/>
</dbReference>
<dbReference type="InterPro" id="IPR024590">
    <property type="entry name" value="HrpA_C"/>
</dbReference>
<keyword evidence="3 7" id="KW-0347">Helicase</keyword>
<name>A0A512L780_9PROT</name>
<dbReference type="EMBL" id="BKAD01000013">
    <property type="protein sequence ID" value="GEP30340.1"/>
    <property type="molecule type" value="Genomic_DNA"/>
</dbReference>
<dbReference type="SMART" id="SM00847">
    <property type="entry name" value="HA2"/>
    <property type="match status" value="1"/>
</dbReference>
<reference evidence="7 8" key="1">
    <citation type="submission" date="2019-07" db="EMBL/GenBank/DDBJ databases">
        <title>Whole genome shotgun sequence of Thiobacillus plumbophilus NBRC 107929.</title>
        <authorList>
            <person name="Hosoyama A."/>
            <person name="Uohara A."/>
            <person name="Ohji S."/>
            <person name="Ichikawa N."/>
        </authorList>
    </citation>
    <scope>NUCLEOTIDE SEQUENCE [LARGE SCALE GENOMIC DNA]</scope>
    <source>
        <strain evidence="7 8">NBRC 107929</strain>
    </source>
</reference>
<dbReference type="Proteomes" id="UP000321337">
    <property type="component" value="Unassembled WGS sequence"/>
</dbReference>
<dbReference type="Gene3D" id="3.40.50.300">
    <property type="entry name" value="P-loop containing nucleotide triphosphate hydrolases"/>
    <property type="match status" value="2"/>
</dbReference>
<evidence type="ECO:0000313" key="7">
    <source>
        <dbReference type="EMBL" id="GEP30340.1"/>
    </source>
</evidence>
<proteinExistence type="predicted"/>
<gene>
    <name evidence="7" type="ORF">TPL01_14780</name>
</gene>
<dbReference type="SMART" id="SM00382">
    <property type="entry name" value="AAA"/>
    <property type="match status" value="1"/>
</dbReference>
<evidence type="ECO:0000256" key="2">
    <source>
        <dbReference type="ARBA" id="ARBA00022801"/>
    </source>
</evidence>
<dbReference type="Pfam" id="PF11898">
    <property type="entry name" value="DUF3418"/>
    <property type="match status" value="1"/>
</dbReference>
<dbReference type="RefSeq" id="WP_147072315.1">
    <property type="nucleotide sequence ID" value="NZ_AP021884.1"/>
</dbReference>
<dbReference type="FunFam" id="1.20.120.1080:FF:000005">
    <property type="entry name" value="ATP-dependent helicase HrpA"/>
    <property type="match status" value="1"/>
</dbReference>
<comment type="caution">
    <text evidence="7">The sequence shown here is derived from an EMBL/GenBank/DDBJ whole genome shotgun (WGS) entry which is preliminary data.</text>
</comment>
<evidence type="ECO:0000256" key="1">
    <source>
        <dbReference type="ARBA" id="ARBA00022741"/>
    </source>
</evidence>
<dbReference type="Pfam" id="PF04408">
    <property type="entry name" value="WHD_HA2"/>
    <property type="match status" value="1"/>
</dbReference>
<dbReference type="CDD" id="cd18791">
    <property type="entry name" value="SF2_C_RHA"/>
    <property type="match status" value="1"/>
</dbReference>
<dbReference type="InterPro" id="IPR027417">
    <property type="entry name" value="P-loop_NTPase"/>
</dbReference>
<evidence type="ECO:0000313" key="8">
    <source>
        <dbReference type="Proteomes" id="UP000321337"/>
    </source>
</evidence>
<dbReference type="GO" id="GO:0005524">
    <property type="term" value="F:ATP binding"/>
    <property type="evidence" value="ECO:0007669"/>
    <property type="project" value="UniProtKB-KW"/>
</dbReference>
<dbReference type="PROSITE" id="PS51192">
    <property type="entry name" value="HELICASE_ATP_BIND_1"/>
    <property type="match status" value="1"/>
</dbReference>
<keyword evidence="1" id="KW-0547">Nucleotide-binding</keyword>